<gene>
    <name evidence="2" type="primary">putative Protein PBDC1</name>
    <name evidence="2" type="ORF">CLUMA_CG006601</name>
</gene>
<name>A0A1J1HYJ4_9DIPT</name>
<dbReference type="PANTHER" id="PTHR13410">
    <property type="entry name" value="PROTEIN PBDC1"/>
    <property type="match status" value="1"/>
</dbReference>
<dbReference type="PANTHER" id="PTHR13410:SF9">
    <property type="entry name" value="PROTEIN PBDC1"/>
    <property type="match status" value="1"/>
</dbReference>
<accession>A0A1J1HYJ4</accession>
<dbReference type="OrthoDB" id="10248897at2759"/>
<dbReference type="AlphaFoldDB" id="A0A1J1HYJ4"/>
<keyword evidence="3" id="KW-1185">Reference proteome</keyword>
<dbReference type="InterPro" id="IPR008476">
    <property type="entry name" value="PBDC1_metazoa/fungi"/>
</dbReference>
<evidence type="ECO:0000259" key="1">
    <source>
        <dbReference type="Pfam" id="PF04669"/>
    </source>
</evidence>
<dbReference type="STRING" id="568069.A0A1J1HYJ4"/>
<protein>
    <submittedName>
        <fullName evidence="2">CLUMA_CG006601, isoform A</fullName>
    </submittedName>
</protein>
<feature type="domain" description="Polysaccharide biosynthesis" evidence="1">
    <location>
        <begin position="73"/>
        <end position="196"/>
    </location>
</feature>
<dbReference type="Pfam" id="PF04669">
    <property type="entry name" value="PBDC1"/>
    <property type="match status" value="1"/>
</dbReference>
<dbReference type="GO" id="GO:0005737">
    <property type="term" value="C:cytoplasm"/>
    <property type="evidence" value="ECO:0007669"/>
    <property type="project" value="TreeGrafter"/>
</dbReference>
<reference evidence="2 3" key="1">
    <citation type="submission" date="2015-04" db="EMBL/GenBank/DDBJ databases">
        <authorList>
            <person name="Syromyatnikov M.Y."/>
            <person name="Popov V.N."/>
        </authorList>
    </citation>
    <scope>NUCLEOTIDE SEQUENCE [LARGE SCALE GENOMIC DNA]</scope>
</reference>
<evidence type="ECO:0000313" key="3">
    <source>
        <dbReference type="Proteomes" id="UP000183832"/>
    </source>
</evidence>
<dbReference type="InterPro" id="IPR023139">
    <property type="entry name" value="PBDC1-like_dom_sf"/>
</dbReference>
<evidence type="ECO:0000313" key="2">
    <source>
        <dbReference type="EMBL" id="CRK93093.1"/>
    </source>
</evidence>
<proteinExistence type="predicted"/>
<dbReference type="Proteomes" id="UP000183832">
    <property type="component" value="Unassembled WGS sequence"/>
</dbReference>
<organism evidence="2 3">
    <name type="scientific">Clunio marinus</name>
    <dbReference type="NCBI Taxonomy" id="568069"/>
    <lineage>
        <taxon>Eukaryota</taxon>
        <taxon>Metazoa</taxon>
        <taxon>Ecdysozoa</taxon>
        <taxon>Arthropoda</taxon>
        <taxon>Hexapoda</taxon>
        <taxon>Insecta</taxon>
        <taxon>Pterygota</taxon>
        <taxon>Neoptera</taxon>
        <taxon>Endopterygota</taxon>
        <taxon>Diptera</taxon>
        <taxon>Nematocera</taxon>
        <taxon>Chironomoidea</taxon>
        <taxon>Chironomidae</taxon>
        <taxon>Clunio</taxon>
    </lineage>
</organism>
<dbReference type="InterPro" id="IPR021148">
    <property type="entry name" value="Polysacc_synth_dom"/>
</dbReference>
<dbReference type="Gene3D" id="1.10.3560.10">
    <property type="entry name" value="yst0336 like domain"/>
    <property type="match status" value="1"/>
</dbReference>
<sequence length="203" mass="23783">MNPYLNESNFKLAKYDEFPGKTDASVRRTSSTIQLFSLKLRKPQEANKLKTTILAWQDILKRPAEEFGNDSMLEELWAKKAFEHAETHFNLLCSVDPRLLKLSPFDDIIFTAFRDEFPDLKVDVLNEDDLKNDLSKMKWRNFIERFNKLEDYSFGTLIRADASKEFSPENSIFVVRLQFLAIEIARNREGFNDSIRNKFGKNN</sequence>
<dbReference type="EMBL" id="CVRI01000036">
    <property type="protein sequence ID" value="CRK93093.1"/>
    <property type="molecule type" value="Genomic_DNA"/>
</dbReference>